<evidence type="ECO:0000256" key="1">
    <source>
        <dbReference type="SAM" id="Phobius"/>
    </source>
</evidence>
<evidence type="ECO:0000313" key="2">
    <source>
        <dbReference type="EMBL" id="CUV04603.1"/>
    </source>
</evidence>
<sequence>MFKKINIFLKNENFIFNGSIIGYQEILFIILITTILVYFGIISVLYDAEILQNVIDETTEIHNRESINNINSLNNISAQRLVCKFISSFNKIVYDVNELSSAQKFNERLLKLLSESFPSNSIDISYQFLFLIYRKILVSKTKCLVISHLQDFSEVMFHRLKIPKHTLVLCYSEIIKLDDSILSKEEKNLFIHEKERLQIIINSERDIVLQNIKLNILRVAKKIKFAIEVVIFLS</sequence>
<evidence type="ECO:0000313" key="4">
    <source>
        <dbReference type="Proteomes" id="UP001429100"/>
    </source>
</evidence>
<reference evidence="2" key="2">
    <citation type="submission" date="2015-08" db="EMBL/GenBank/DDBJ databases">
        <authorList>
            <person name="Babu N.S."/>
            <person name="Beckwith C.J."/>
            <person name="Beseler K.G."/>
            <person name="Brison A."/>
            <person name="Carone J.V."/>
            <person name="Caskin T.P."/>
            <person name="Diamond M."/>
            <person name="Durham M.E."/>
            <person name="Foxe J.M."/>
            <person name="Go M."/>
            <person name="Henderson B.A."/>
            <person name="Jones I.B."/>
            <person name="McGettigan J.A."/>
            <person name="Micheletti S.J."/>
            <person name="Nasrallah M.E."/>
            <person name="Ortiz D."/>
            <person name="Piller C.R."/>
            <person name="Privatt S.R."/>
            <person name="Schneider S.L."/>
            <person name="Sharp S."/>
            <person name="Smith T.C."/>
            <person name="Stanton J.D."/>
            <person name="Ullery H.E."/>
            <person name="Wilson R.J."/>
            <person name="Serrano M.G."/>
            <person name="Buck G."/>
            <person name="Lee V."/>
            <person name="Wang Y."/>
            <person name="Carvalho R."/>
            <person name="Voegtly L."/>
            <person name="Shi R."/>
            <person name="Duckworth R."/>
            <person name="Johnson A."/>
            <person name="Loviza R."/>
            <person name="Walstead R."/>
            <person name="Shah Z."/>
            <person name="Kiflezghi M."/>
            <person name="Wade K."/>
            <person name="Ball S.L."/>
            <person name="Bradley K.W."/>
            <person name="Asai D.J."/>
            <person name="Bowman C.A."/>
            <person name="Russell D.A."/>
            <person name="Pope W.H."/>
            <person name="Jacobs-Sera D."/>
            <person name="Hendrix R.W."/>
            <person name="Hatfull G.F."/>
        </authorList>
    </citation>
    <scope>NUCLEOTIDE SEQUENCE [LARGE SCALE GENOMIC DNA]</scope>
</reference>
<gene>
    <name evidence="2" type="ORF">CHUDEA2_2470</name>
    <name evidence="3" type="ORF">GY17_00002200</name>
</gene>
<protein>
    <submittedName>
        <fullName evidence="2">Uncharacterized protein</fullName>
    </submittedName>
</protein>
<dbReference type="VEuPathDB" id="CryptoDB:GY17_00002200"/>
<dbReference type="OrthoDB" id="342617at2759"/>
<keyword evidence="4" id="KW-1185">Reference proteome</keyword>
<feature type="transmembrane region" description="Helical" evidence="1">
    <location>
        <begin position="26"/>
        <end position="46"/>
    </location>
</feature>
<organism evidence="2">
    <name type="scientific">Cryptosporidium hominis</name>
    <dbReference type="NCBI Taxonomy" id="237895"/>
    <lineage>
        <taxon>Eukaryota</taxon>
        <taxon>Sar</taxon>
        <taxon>Alveolata</taxon>
        <taxon>Apicomplexa</taxon>
        <taxon>Conoidasida</taxon>
        <taxon>Coccidia</taxon>
        <taxon>Eucoccidiorida</taxon>
        <taxon>Eimeriorina</taxon>
        <taxon>Cryptosporidiidae</taxon>
        <taxon>Cryptosporidium</taxon>
    </lineage>
</organism>
<reference evidence="3 4" key="3">
    <citation type="submission" date="2017-10" db="EMBL/GenBank/DDBJ databases">
        <title>Consistent, comparative and evidence-based genome annotation and re-annotation for the closely-related species, Cryptosporidium parvum, C. hominis and C. tyzzeri.</title>
        <authorList>
            <person name="Baptista R.P."/>
            <person name="Li Y."/>
            <person name="Sateriale A."/>
            <person name="Striepen B."/>
            <person name="Kissinger J.C."/>
        </authorList>
    </citation>
    <scope>NUCLEOTIDE SEQUENCE [LARGE SCALE GENOMIC DNA]</scope>
    <source>
        <strain evidence="3">30976</strain>
    </source>
</reference>
<dbReference type="EMBL" id="LN877948">
    <property type="protein sequence ID" value="CUV04603.1"/>
    <property type="molecule type" value="Genomic_DNA"/>
</dbReference>
<dbReference type="VEuPathDB" id="CryptoDB:Chro.20262"/>
<keyword evidence="1" id="KW-0472">Membrane</keyword>
<reference evidence="3 4" key="1">
    <citation type="submission" date="2014-11" db="EMBL/GenBank/DDBJ databases">
        <title>Comparative genomic analysis of Cryptosporidium hominis reveals occurrence of genetic recombination in virulent subtypes.</title>
        <authorList>
            <person name="Guo Y."/>
            <person name="Tang K."/>
            <person name="Frace M."/>
            <person name="Li N."/>
            <person name="Roellig D.M."/>
            <person name="Sammons S."/>
            <person name="Knipe K."/>
            <person name="Rowe L."/>
            <person name="Feng Y."/>
            <person name="Xiao L."/>
        </authorList>
    </citation>
    <scope>NUCLEOTIDE SEQUENCE [LARGE SCALE GENOMIC DNA]</scope>
    <source>
        <strain evidence="3">30976</strain>
    </source>
</reference>
<dbReference type="VEuPathDB" id="CryptoDB:ChTU502y2012_366g0135"/>
<keyword evidence="1" id="KW-1133">Transmembrane helix</keyword>
<dbReference type="EMBL" id="JTAI01000039">
    <property type="protein sequence ID" value="PPS95122.1"/>
    <property type="molecule type" value="Genomic_DNA"/>
</dbReference>
<evidence type="ECO:0000313" key="3">
    <source>
        <dbReference type="EMBL" id="PPS95122.1"/>
    </source>
</evidence>
<dbReference type="Proteomes" id="UP000199752">
    <property type="component" value="Chromosome 2"/>
</dbReference>
<keyword evidence="1" id="KW-0812">Transmembrane</keyword>
<dbReference type="VEuPathDB" id="CryptoDB:CHUDEA2_2470"/>
<name>A0A0S4TBM1_CRYHO</name>
<dbReference type="Proteomes" id="UP001429100">
    <property type="component" value="Unassembled WGS sequence"/>
</dbReference>
<accession>A0A0S4TBM1</accession>
<dbReference type="AlphaFoldDB" id="A0A0S4TBM1"/>
<proteinExistence type="predicted"/>